<evidence type="ECO:0000313" key="8">
    <source>
        <dbReference type="EMBL" id="MTE21884.1"/>
    </source>
</evidence>
<evidence type="ECO:0000313" key="9">
    <source>
        <dbReference type="Proteomes" id="UP000473014"/>
    </source>
</evidence>
<evidence type="ECO:0000259" key="7">
    <source>
        <dbReference type="PROSITE" id="PS51000"/>
    </source>
</evidence>
<dbReference type="SUPFAM" id="SSF100950">
    <property type="entry name" value="NagB/RpiA/CoA transferase-like"/>
    <property type="match status" value="1"/>
</dbReference>
<dbReference type="PRINTS" id="PR00037">
    <property type="entry name" value="HTHLACR"/>
</dbReference>
<comment type="function">
    <text evidence="5">Repressor of the lactose catabolism operon. Galactose-6-phosphate is the inducer.</text>
</comment>
<comment type="caution">
    <text evidence="8">The sequence shown here is derived from an EMBL/GenBank/DDBJ whole genome shotgun (WGS) entry which is preliminary data.</text>
</comment>
<dbReference type="InterPro" id="IPR050313">
    <property type="entry name" value="Carb_Metab_HTH_regulators"/>
</dbReference>
<keyword evidence="3" id="KW-0805">Transcription regulation</keyword>
<evidence type="ECO:0000256" key="4">
    <source>
        <dbReference type="ARBA" id="ARBA00023163"/>
    </source>
</evidence>
<dbReference type="SMART" id="SM00420">
    <property type="entry name" value="HTH_DEOR"/>
    <property type="match status" value="1"/>
</dbReference>
<sequence>MSRGAPRLRIRRREVSAKRAQTVTIPVGRSLARPSHGLYKSPHGPERAPSGPCVRREVDAGRCGVNAEERQREILSRARRAGSVEVVALAEELSVARETIRRDLRILEGHGLVRRTHGGAYPVESAGFETTLAFRTTLHVPEKRRIAAASADLLGEAETVFVDEGFTPQLIADALPRDRPLTVVTTSLVTAGTLAKEENFTVLLLGGRVRGGTLATVDHWTTRMLSGFVIDLAYVGANGISRDHGLTTPDPAVGEVKAAAVRSARRRIFVGTHTKFGAVGFCRFAEVTDFETIVTGVALPPTEAHRYSLMGPNVIRV</sequence>
<dbReference type="OrthoDB" id="7688673at2"/>
<dbReference type="Pfam" id="PF08220">
    <property type="entry name" value="HTH_DeoR"/>
    <property type="match status" value="1"/>
</dbReference>
<gene>
    <name evidence="8" type="ORF">F0L17_22775</name>
</gene>
<dbReference type="SMART" id="SM01134">
    <property type="entry name" value="DeoRC"/>
    <property type="match status" value="1"/>
</dbReference>
<dbReference type="Gene3D" id="1.10.10.10">
    <property type="entry name" value="Winged helix-like DNA-binding domain superfamily/Winged helix DNA-binding domain"/>
    <property type="match status" value="1"/>
</dbReference>
<keyword evidence="4" id="KW-0804">Transcription</keyword>
<dbReference type="InterPro" id="IPR014036">
    <property type="entry name" value="DeoR-like_C"/>
</dbReference>
<protein>
    <recommendedName>
        <fullName evidence="1">Lactose phosphotransferase system repressor</fullName>
    </recommendedName>
</protein>
<evidence type="ECO:0000256" key="2">
    <source>
        <dbReference type="ARBA" id="ARBA00022491"/>
    </source>
</evidence>
<dbReference type="EMBL" id="WIXO01000001">
    <property type="protein sequence ID" value="MTE21884.1"/>
    <property type="molecule type" value="Genomic_DNA"/>
</dbReference>
<dbReference type="SUPFAM" id="SSF46785">
    <property type="entry name" value="Winged helix' DNA-binding domain"/>
    <property type="match status" value="1"/>
</dbReference>
<evidence type="ECO:0000256" key="3">
    <source>
        <dbReference type="ARBA" id="ARBA00023015"/>
    </source>
</evidence>
<evidence type="ECO:0000256" key="6">
    <source>
        <dbReference type="SAM" id="MobiDB-lite"/>
    </source>
</evidence>
<dbReference type="InterPro" id="IPR037171">
    <property type="entry name" value="NagB/RpiA_transferase-like"/>
</dbReference>
<accession>A0A6G2BI46</accession>
<dbReference type="PANTHER" id="PTHR30363:SF4">
    <property type="entry name" value="GLYCEROL-3-PHOSPHATE REGULON REPRESSOR"/>
    <property type="match status" value="1"/>
</dbReference>
<keyword evidence="9" id="KW-1185">Reference proteome</keyword>
<dbReference type="InterPro" id="IPR001034">
    <property type="entry name" value="DeoR_HTH"/>
</dbReference>
<dbReference type="AlphaFoldDB" id="A0A6G2BI46"/>
<dbReference type="GO" id="GO:0003700">
    <property type="term" value="F:DNA-binding transcription factor activity"/>
    <property type="evidence" value="ECO:0007669"/>
    <property type="project" value="InterPro"/>
</dbReference>
<feature type="region of interest" description="Disordered" evidence="6">
    <location>
        <begin position="32"/>
        <end position="53"/>
    </location>
</feature>
<dbReference type="PANTHER" id="PTHR30363">
    <property type="entry name" value="HTH-TYPE TRANSCRIPTIONAL REGULATOR SRLR-RELATED"/>
    <property type="match status" value="1"/>
</dbReference>
<dbReference type="Proteomes" id="UP000473014">
    <property type="component" value="Unassembled WGS sequence"/>
</dbReference>
<name>A0A6G2BI46_9ACTN</name>
<proteinExistence type="predicted"/>
<reference evidence="8 9" key="1">
    <citation type="submission" date="2019-11" db="EMBL/GenBank/DDBJ databases">
        <authorList>
            <person name="Yuan L."/>
        </authorList>
    </citation>
    <scope>NUCLEOTIDE SEQUENCE [LARGE SCALE GENOMIC DNA]</scope>
    <source>
        <strain evidence="8 9">TRM43335</strain>
    </source>
</reference>
<dbReference type="Pfam" id="PF00455">
    <property type="entry name" value="DeoRC"/>
    <property type="match status" value="1"/>
</dbReference>
<dbReference type="InterPro" id="IPR036390">
    <property type="entry name" value="WH_DNA-bd_sf"/>
</dbReference>
<feature type="domain" description="HTH deoR-type" evidence="7">
    <location>
        <begin position="67"/>
        <end position="122"/>
    </location>
</feature>
<keyword evidence="2" id="KW-0678">Repressor</keyword>
<evidence type="ECO:0000256" key="5">
    <source>
        <dbReference type="ARBA" id="ARBA00024937"/>
    </source>
</evidence>
<organism evidence="8 9">
    <name type="scientific">Streptomyces taklimakanensis</name>
    <dbReference type="NCBI Taxonomy" id="2569853"/>
    <lineage>
        <taxon>Bacteria</taxon>
        <taxon>Bacillati</taxon>
        <taxon>Actinomycetota</taxon>
        <taxon>Actinomycetes</taxon>
        <taxon>Kitasatosporales</taxon>
        <taxon>Streptomycetaceae</taxon>
        <taxon>Streptomyces</taxon>
    </lineage>
</organism>
<dbReference type="PROSITE" id="PS51000">
    <property type="entry name" value="HTH_DEOR_2"/>
    <property type="match status" value="1"/>
</dbReference>
<evidence type="ECO:0000256" key="1">
    <source>
        <dbReference type="ARBA" id="ARBA00021390"/>
    </source>
</evidence>
<dbReference type="InterPro" id="IPR036388">
    <property type="entry name" value="WH-like_DNA-bd_sf"/>
</dbReference>